<keyword evidence="2" id="KW-0645">Protease</keyword>
<name>A0A5B6UX22_9ROSI</name>
<feature type="compositionally biased region" description="Basic and acidic residues" evidence="1">
    <location>
        <begin position="127"/>
        <end position="143"/>
    </location>
</feature>
<dbReference type="InterPro" id="IPR021109">
    <property type="entry name" value="Peptidase_aspartic_dom_sf"/>
</dbReference>
<sequence length="378" mass="43856">MDDLDCTLEQKLKGEISLLRNDAYQWWLTVKEGTQPDRLTWEFFKTAFQSKYVGANYGDRSVVKYEAEFLRLSRYTQGLVASEYERCVRFEDGSRDNLRVLIAPLREREFSILVEKAKIVEYVKSTERQNRDRERGKNKKDSKPSSCVQRPKEKVRSDGPVRVVAPIASIFPTVLQPCSDCGRRHPGECWRRIGACLRYESLEHHIRECLLRADQLPFGEFDIILGMDWLVKHRVSLDCATTRVVLKTEADEKVVVIGERRNYLSNVVSVLFPEKLVRKGCEVYVAYVSVSGSEDSSIGNIRTMSFVRSYRDCLRTERLSLGSSFFRVQLWCPSLPIVWHQKSLQSLKLNYKNCWTVVSFVPVCFHVEHQFCLLKKKG</sequence>
<proteinExistence type="predicted"/>
<accession>A0A5B6UX22</accession>
<keyword evidence="3" id="KW-1185">Reference proteome</keyword>
<dbReference type="GO" id="GO:0006508">
    <property type="term" value="P:proteolysis"/>
    <property type="evidence" value="ECO:0007669"/>
    <property type="project" value="UniProtKB-KW"/>
</dbReference>
<organism evidence="2 3">
    <name type="scientific">Gossypium australe</name>
    <dbReference type="NCBI Taxonomy" id="47621"/>
    <lineage>
        <taxon>Eukaryota</taxon>
        <taxon>Viridiplantae</taxon>
        <taxon>Streptophyta</taxon>
        <taxon>Embryophyta</taxon>
        <taxon>Tracheophyta</taxon>
        <taxon>Spermatophyta</taxon>
        <taxon>Magnoliopsida</taxon>
        <taxon>eudicotyledons</taxon>
        <taxon>Gunneridae</taxon>
        <taxon>Pentapetalae</taxon>
        <taxon>rosids</taxon>
        <taxon>malvids</taxon>
        <taxon>Malvales</taxon>
        <taxon>Malvaceae</taxon>
        <taxon>Malvoideae</taxon>
        <taxon>Gossypium</taxon>
    </lineage>
</organism>
<evidence type="ECO:0000256" key="1">
    <source>
        <dbReference type="SAM" id="MobiDB-lite"/>
    </source>
</evidence>
<dbReference type="PANTHER" id="PTHR34482:SF36">
    <property type="entry name" value="RETROTRANSPOSON GAG DOMAIN-CONTAINING PROTEIN"/>
    <property type="match status" value="1"/>
</dbReference>
<dbReference type="GO" id="GO:0008237">
    <property type="term" value="F:metallopeptidase activity"/>
    <property type="evidence" value="ECO:0007669"/>
    <property type="project" value="UniProtKB-KW"/>
</dbReference>
<gene>
    <name evidence="2" type="ORF">EPI10_028146</name>
</gene>
<reference evidence="3" key="1">
    <citation type="journal article" date="2019" name="Plant Biotechnol. J.">
        <title>Genome sequencing of the Australian wild diploid species Gossypium australe highlights disease resistance and delayed gland morphogenesis.</title>
        <authorList>
            <person name="Cai Y."/>
            <person name="Cai X."/>
            <person name="Wang Q."/>
            <person name="Wang P."/>
            <person name="Zhang Y."/>
            <person name="Cai C."/>
            <person name="Xu Y."/>
            <person name="Wang K."/>
            <person name="Zhou Z."/>
            <person name="Wang C."/>
            <person name="Geng S."/>
            <person name="Li B."/>
            <person name="Dong Q."/>
            <person name="Hou Y."/>
            <person name="Wang H."/>
            <person name="Ai P."/>
            <person name="Liu Z."/>
            <person name="Yi F."/>
            <person name="Sun M."/>
            <person name="An G."/>
            <person name="Cheng J."/>
            <person name="Zhang Y."/>
            <person name="Shi Q."/>
            <person name="Xie Y."/>
            <person name="Shi X."/>
            <person name="Chang Y."/>
            <person name="Huang F."/>
            <person name="Chen Y."/>
            <person name="Hong S."/>
            <person name="Mi L."/>
            <person name="Sun Q."/>
            <person name="Zhang L."/>
            <person name="Zhou B."/>
            <person name="Peng R."/>
            <person name="Zhang X."/>
            <person name="Liu F."/>
        </authorList>
    </citation>
    <scope>NUCLEOTIDE SEQUENCE [LARGE SCALE GENOMIC DNA]</scope>
    <source>
        <strain evidence="3">cv. PA1801</strain>
    </source>
</reference>
<evidence type="ECO:0000313" key="2">
    <source>
        <dbReference type="EMBL" id="KAA3461587.1"/>
    </source>
</evidence>
<dbReference type="PANTHER" id="PTHR34482">
    <property type="entry name" value="DNA DAMAGE-INDUCIBLE PROTEIN 1-LIKE"/>
    <property type="match status" value="1"/>
</dbReference>
<comment type="caution">
    <text evidence="2">The sequence shown here is derived from an EMBL/GenBank/DDBJ whole genome shotgun (WGS) entry which is preliminary data.</text>
</comment>
<protein>
    <submittedName>
        <fullName evidence="2">ATP-dependent zinc metalloprotease FtsH</fullName>
    </submittedName>
</protein>
<keyword evidence="2" id="KW-0378">Hydrolase</keyword>
<feature type="region of interest" description="Disordered" evidence="1">
    <location>
        <begin position="127"/>
        <end position="158"/>
    </location>
</feature>
<dbReference type="EMBL" id="SMMG02000009">
    <property type="protein sequence ID" value="KAA3461587.1"/>
    <property type="molecule type" value="Genomic_DNA"/>
</dbReference>
<evidence type="ECO:0000313" key="3">
    <source>
        <dbReference type="Proteomes" id="UP000325315"/>
    </source>
</evidence>
<dbReference type="Pfam" id="PF08284">
    <property type="entry name" value="RVP_2"/>
    <property type="match status" value="1"/>
</dbReference>
<dbReference type="OrthoDB" id="2272416at2759"/>
<dbReference type="Proteomes" id="UP000325315">
    <property type="component" value="Unassembled WGS sequence"/>
</dbReference>
<dbReference type="Gene3D" id="2.40.70.10">
    <property type="entry name" value="Acid Proteases"/>
    <property type="match status" value="1"/>
</dbReference>
<dbReference type="AlphaFoldDB" id="A0A5B6UX22"/>
<keyword evidence="2" id="KW-0482">Metalloprotease</keyword>